<reference evidence="1" key="1">
    <citation type="submission" date="2021-06" db="EMBL/GenBank/DDBJ databases">
        <authorList>
            <person name="Kallberg Y."/>
            <person name="Tangrot J."/>
            <person name="Rosling A."/>
        </authorList>
    </citation>
    <scope>NUCLEOTIDE SEQUENCE</scope>
    <source>
        <strain evidence="1">UK204</strain>
    </source>
</reference>
<name>A0A9N9FP86_9GLOM</name>
<sequence>MLLWKRIDDEITIDASSSKVFTIQSQDEDEIPIKEFHEKGLVYRDSKF</sequence>
<protein>
    <submittedName>
        <fullName evidence="1">13075_t:CDS:1</fullName>
    </submittedName>
</protein>
<evidence type="ECO:0000313" key="2">
    <source>
        <dbReference type="Proteomes" id="UP000789570"/>
    </source>
</evidence>
<dbReference type="EMBL" id="CAJVPQ010001341">
    <property type="protein sequence ID" value="CAG8546782.1"/>
    <property type="molecule type" value="Genomic_DNA"/>
</dbReference>
<evidence type="ECO:0000313" key="1">
    <source>
        <dbReference type="EMBL" id="CAG8546782.1"/>
    </source>
</evidence>
<gene>
    <name evidence="1" type="ORF">FCALED_LOCUS5914</name>
</gene>
<organism evidence="1 2">
    <name type="scientific">Funneliformis caledonium</name>
    <dbReference type="NCBI Taxonomy" id="1117310"/>
    <lineage>
        <taxon>Eukaryota</taxon>
        <taxon>Fungi</taxon>
        <taxon>Fungi incertae sedis</taxon>
        <taxon>Mucoromycota</taxon>
        <taxon>Glomeromycotina</taxon>
        <taxon>Glomeromycetes</taxon>
        <taxon>Glomerales</taxon>
        <taxon>Glomeraceae</taxon>
        <taxon>Funneliformis</taxon>
    </lineage>
</organism>
<dbReference type="Proteomes" id="UP000789570">
    <property type="component" value="Unassembled WGS sequence"/>
</dbReference>
<comment type="caution">
    <text evidence="1">The sequence shown here is derived from an EMBL/GenBank/DDBJ whole genome shotgun (WGS) entry which is preliminary data.</text>
</comment>
<dbReference type="AlphaFoldDB" id="A0A9N9FP86"/>
<proteinExistence type="predicted"/>
<keyword evidence="2" id="KW-1185">Reference proteome</keyword>
<accession>A0A9N9FP86</accession>